<dbReference type="VEuPathDB" id="VectorBase:RPRC011997"/>
<dbReference type="EnsemblMetazoa" id="RPRC011997-RA">
    <property type="protein sequence ID" value="RPRC011997-PA"/>
    <property type="gene ID" value="RPRC011997"/>
</dbReference>
<dbReference type="SUPFAM" id="SSF81340">
    <property type="entry name" value="Clc chloride channel"/>
    <property type="match status" value="1"/>
</dbReference>
<dbReference type="InterPro" id="IPR014743">
    <property type="entry name" value="Cl-channel_core"/>
</dbReference>
<evidence type="ECO:0000256" key="1">
    <source>
        <dbReference type="ARBA" id="ARBA00022737"/>
    </source>
</evidence>
<keyword evidence="1" id="KW-0677">Repeat</keyword>
<keyword evidence="2" id="KW-0129">CBS domain</keyword>
<dbReference type="InParanoid" id="T1I6S5"/>
<protein>
    <recommendedName>
        <fullName evidence="5">Chloride channel protein</fullName>
    </recommendedName>
</protein>
<dbReference type="InterPro" id="IPR051280">
    <property type="entry name" value="Cl-channel/antiporter"/>
</dbReference>
<dbReference type="STRING" id="13249.T1I6S5"/>
<dbReference type="PANTHER" id="PTHR11689:SF136">
    <property type="entry name" value="H(+)_CL(-) EXCHANGE TRANSPORTER 7"/>
    <property type="match status" value="1"/>
</dbReference>
<dbReference type="SUPFAM" id="SSF54631">
    <property type="entry name" value="CBS-domain pair"/>
    <property type="match status" value="1"/>
</dbReference>
<dbReference type="PANTHER" id="PTHR11689">
    <property type="entry name" value="CHLORIDE CHANNEL PROTEIN CLC FAMILY MEMBER"/>
    <property type="match status" value="1"/>
</dbReference>
<dbReference type="Gene3D" id="3.10.580.10">
    <property type="entry name" value="CBS-domain"/>
    <property type="match status" value="1"/>
</dbReference>
<dbReference type="InterPro" id="IPR046342">
    <property type="entry name" value="CBS_dom_sf"/>
</dbReference>
<evidence type="ECO:0000313" key="3">
    <source>
        <dbReference type="EnsemblMetazoa" id="RPRC011997-PA"/>
    </source>
</evidence>
<keyword evidence="4" id="KW-1185">Reference proteome</keyword>
<evidence type="ECO:0000313" key="4">
    <source>
        <dbReference type="Proteomes" id="UP000015103"/>
    </source>
</evidence>
<dbReference type="GO" id="GO:0015108">
    <property type="term" value="F:chloride transmembrane transporter activity"/>
    <property type="evidence" value="ECO:0007669"/>
    <property type="project" value="TreeGrafter"/>
</dbReference>
<dbReference type="Gene3D" id="1.10.3080.10">
    <property type="entry name" value="Clc chloride channel"/>
    <property type="match status" value="1"/>
</dbReference>
<proteinExistence type="predicted"/>
<dbReference type="EMBL" id="ACPB03010859">
    <property type="status" value="NOT_ANNOTATED_CDS"/>
    <property type="molecule type" value="Genomic_DNA"/>
</dbReference>
<sequence length="183" mass="20418">MYAFLAAASHICGTTRICLSIGIILLESSGQIAFGLPVFIVVIITKFVADNLTHSLYQSECLMKGMPLLQKTVPPYCSWIPVQNIMNTNVIALPKVTTVGAIVNVLKNTKHNGFPVVDPDFSSEEHRLYASESFEENLNVLRNNAGRGEMDFKLQDIKHLKEEEDNTVDLGRFMHTSPFFVQT</sequence>
<dbReference type="eggNOG" id="KOG0474">
    <property type="taxonomic scope" value="Eukaryota"/>
</dbReference>
<evidence type="ECO:0000256" key="2">
    <source>
        <dbReference type="ARBA" id="ARBA00023122"/>
    </source>
</evidence>
<organism evidence="3 4">
    <name type="scientific">Rhodnius prolixus</name>
    <name type="common">Triatomid bug</name>
    <dbReference type="NCBI Taxonomy" id="13249"/>
    <lineage>
        <taxon>Eukaryota</taxon>
        <taxon>Metazoa</taxon>
        <taxon>Ecdysozoa</taxon>
        <taxon>Arthropoda</taxon>
        <taxon>Hexapoda</taxon>
        <taxon>Insecta</taxon>
        <taxon>Pterygota</taxon>
        <taxon>Neoptera</taxon>
        <taxon>Paraneoptera</taxon>
        <taxon>Hemiptera</taxon>
        <taxon>Heteroptera</taxon>
        <taxon>Panheteroptera</taxon>
        <taxon>Cimicomorpha</taxon>
        <taxon>Reduviidae</taxon>
        <taxon>Triatominae</taxon>
        <taxon>Rhodnius</taxon>
    </lineage>
</organism>
<dbReference type="GO" id="GO:0005765">
    <property type="term" value="C:lysosomal membrane"/>
    <property type="evidence" value="ECO:0007669"/>
    <property type="project" value="TreeGrafter"/>
</dbReference>
<accession>T1I6S5</accession>
<name>T1I6S5_RHOPR</name>
<dbReference type="HOGENOM" id="CLU_1478653_0_0_1"/>
<dbReference type="Proteomes" id="UP000015103">
    <property type="component" value="Unassembled WGS sequence"/>
</dbReference>
<dbReference type="AlphaFoldDB" id="T1I6S5"/>
<evidence type="ECO:0008006" key="5">
    <source>
        <dbReference type="Google" id="ProtNLM"/>
    </source>
</evidence>
<reference evidence="3" key="1">
    <citation type="submission" date="2015-05" db="UniProtKB">
        <authorList>
            <consortium name="EnsemblMetazoa"/>
        </authorList>
    </citation>
    <scope>IDENTIFICATION</scope>
</reference>